<name>A0A0G1CCK2_9BACT</name>
<reference evidence="2 3" key="1">
    <citation type="journal article" date="2015" name="Nature">
        <title>rRNA introns, odd ribosomes, and small enigmatic genomes across a large radiation of phyla.</title>
        <authorList>
            <person name="Brown C.T."/>
            <person name="Hug L.A."/>
            <person name="Thomas B.C."/>
            <person name="Sharon I."/>
            <person name="Castelle C.J."/>
            <person name="Singh A."/>
            <person name="Wilkins M.J."/>
            <person name="Williams K.H."/>
            <person name="Banfield J.F."/>
        </authorList>
    </citation>
    <scope>NUCLEOTIDE SEQUENCE [LARGE SCALE GENOMIC DNA]</scope>
</reference>
<gene>
    <name evidence="2" type="ORF">UV20_C0012G0002</name>
</gene>
<protein>
    <submittedName>
        <fullName evidence="2">Uncharacterized protein</fullName>
    </submittedName>
</protein>
<evidence type="ECO:0000313" key="3">
    <source>
        <dbReference type="Proteomes" id="UP000034837"/>
    </source>
</evidence>
<proteinExistence type="predicted"/>
<feature type="compositionally biased region" description="Basic and acidic residues" evidence="1">
    <location>
        <begin position="14"/>
        <end position="38"/>
    </location>
</feature>
<organism evidence="2 3">
    <name type="scientific">Candidatus Magasanikbacteria bacterium GW2011_GWA2_42_32</name>
    <dbReference type="NCBI Taxonomy" id="1619039"/>
    <lineage>
        <taxon>Bacteria</taxon>
        <taxon>Candidatus Magasanikiibacteriota</taxon>
    </lineage>
</organism>
<evidence type="ECO:0000256" key="1">
    <source>
        <dbReference type="SAM" id="MobiDB-lite"/>
    </source>
</evidence>
<evidence type="ECO:0000313" key="2">
    <source>
        <dbReference type="EMBL" id="KKS56426.1"/>
    </source>
</evidence>
<feature type="region of interest" description="Disordered" evidence="1">
    <location>
        <begin position="61"/>
        <end position="84"/>
    </location>
</feature>
<sequence length="84" mass="10005">MKERKYYTQWQDPTAREALGRTNTDEARPRQIQEKKGSFQRKIDEFIHRLRVQRAMGAINHAEYRQRSDQARQLRKGASSNLTT</sequence>
<feature type="compositionally biased region" description="Basic and acidic residues" evidence="1">
    <location>
        <begin position="62"/>
        <end position="72"/>
    </location>
</feature>
<comment type="caution">
    <text evidence="2">The sequence shown here is derived from an EMBL/GenBank/DDBJ whole genome shotgun (WGS) entry which is preliminary data.</text>
</comment>
<dbReference type="EMBL" id="LCDO01000012">
    <property type="protein sequence ID" value="KKS56426.1"/>
    <property type="molecule type" value="Genomic_DNA"/>
</dbReference>
<dbReference type="Proteomes" id="UP000034837">
    <property type="component" value="Unassembled WGS sequence"/>
</dbReference>
<feature type="region of interest" description="Disordered" evidence="1">
    <location>
        <begin position="13"/>
        <end position="38"/>
    </location>
</feature>
<accession>A0A0G1CCK2</accession>
<dbReference type="AlphaFoldDB" id="A0A0G1CCK2"/>